<feature type="chain" id="PRO_5008786839" evidence="1">
    <location>
        <begin position="24"/>
        <end position="168"/>
    </location>
</feature>
<reference evidence="2 4" key="2">
    <citation type="journal article" date="2013" name="Nature">
        <title>Insights into bilaterian evolution from three spiralian genomes.</title>
        <authorList>
            <person name="Simakov O."/>
            <person name="Marletaz F."/>
            <person name="Cho S.J."/>
            <person name="Edsinger-Gonzales E."/>
            <person name="Havlak P."/>
            <person name="Hellsten U."/>
            <person name="Kuo D.H."/>
            <person name="Larsson T."/>
            <person name="Lv J."/>
            <person name="Arendt D."/>
            <person name="Savage R."/>
            <person name="Osoegawa K."/>
            <person name="de Jong P."/>
            <person name="Grimwood J."/>
            <person name="Chapman J.A."/>
            <person name="Shapiro H."/>
            <person name="Aerts A."/>
            <person name="Otillar R.P."/>
            <person name="Terry A.Y."/>
            <person name="Boore J.L."/>
            <person name="Grigoriev I.V."/>
            <person name="Lindberg D.R."/>
            <person name="Seaver E.C."/>
            <person name="Weisblat D.A."/>
            <person name="Putnam N.H."/>
            <person name="Rokhsar D.S."/>
        </authorList>
    </citation>
    <scope>NUCLEOTIDE SEQUENCE</scope>
    <source>
        <strain evidence="2 4">I ESC-2004</strain>
    </source>
</reference>
<gene>
    <name evidence="2" type="ORF">CAPTEDRAFT_199702</name>
</gene>
<dbReference type="EnsemblMetazoa" id="CapteT199702">
    <property type="protein sequence ID" value="CapteP199702"/>
    <property type="gene ID" value="CapteG199702"/>
</dbReference>
<evidence type="ECO:0000313" key="4">
    <source>
        <dbReference type="Proteomes" id="UP000014760"/>
    </source>
</evidence>
<name>R7TBE7_CAPTE</name>
<dbReference type="EMBL" id="AMQN01014006">
    <property type="status" value="NOT_ANNOTATED_CDS"/>
    <property type="molecule type" value="Genomic_DNA"/>
</dbReference>
<feature type="signal peptide" evidence="1">
    <location>
        <begin position="1"/>
        <end position="23"/>
    </location>
</feature>
<protein>
    <submittedName>
        <fullName evidence="2 3">Uncharacterized protein</fullName>
    </submittedName>
</protein>
<organism evidence="2">
    <name type="scientific">Capitella teleta</name>
    <name type="common">Polychaete worm</name>
    <dbReference type="NCBI Taxonomy" id="283909"/>
    <lineage>
        <taxon>Eukaryota</taxon>
        <taxon>Metazoa</taxon>
        <taxon>Spiralia</taxon>
        <taxon>Lophotrochozoa</taxon>
        <taxon>Annelida</taxon>
        <taxon>Polychaeta</taxon>
        <taxon>Sedentaria</taxon>
        <taxon>Scolecida</taxon>
        <taxon>Capitellidae</taxon>
        <taxon>Capitella</taxon>
    </lineage>
</organism>
<dbReference type="EMBL" id="KB310670">
    <property type="protein sequence ID" value="ELT91044.1"/>
    <property type="molecule type" value="Genomic_DNA"/>
</dbReference>
<evidence type="ECO:0000313" key="2">
    <source>
        <dbReference type="EMBL" id="ELT91044.1"/>
    </source>
</evidence>
<proteinExistence type="predicted"/>
<reference evidence="4" key="1">
    <citation type="submission" date="2012-12" db="EMBL/GenBank/DDBJ databases">
        <authorList>
            <person name="Hellsten U."/>
            <person name="Grimwood J."/>
            <person name="Chapman J.A."/>
            <person name="Shapiro H."/>
            <person name="Aerts A."/>
            <person name="Otillar R.P."/>
            <person name="Terry A.Y."/>
            <person name="Boore J.L."/>
            <person name="Simakov O."/>
            <person name="Marletaz F."/>
            <person name="Cho S.-J."/>
            <person name="Edsinger-Gonzales E."/>
            <person name="Havlak P."/>
            <person name="Kuo D.-H."/>
            <person name="Larsson T."/>
            <person name="Lv J."/>
            <person name="Arendt D."/>
            <person name="Savage R."/>
            <person name="Osoegawa K."/>
            <person name="de Jong P."/>
            <person name="Lindberg D.R."/>
            <person name="Seaver E.C."/>
            <person name="Weisblat D.A."/>
            <person name="Putnam N.H."/>
            <person name="Grigoriev I.V."/>
            <person name="Rokhsar D.S."/>
        </authorList>
    </citation>
    <scope>NUCLEOTIDE SEQUENCE</scope>
    <source>
        <strain evidence="4">I ESC-2004</strain>
    </source>
</reference>
<dbReference type="HOGENOM" id="CLU_1588088_0_0_1"/>
<dbReference type="AlphaFoldDB" id="R7TBE7"/>
<keyword evidence="4" id="KW-1185">Reference proteome</keyword>
<accession>R7TBE7</accession>
<sequence length="168" mass="19100">MAAHRNCLLALLVSLSVASFVVGDTAPGAHRGRSALRNFSRIVNRVSLRRQRTSNDCARRSQPKDADYSATSKRPLHLRSSFRGNDVQLSIFEASCETKTRMFYDENCGIQFPQFPSYCCTENHAKPPLRELATRMQQPEFGIIGLVQCPFDIFDLLEGLWVSRRLYQ</sequence>
<keyword evidence="1" id="KW-0732">Signal</keyword>
<dbReference type="Proteomes" id="UP000014760">
    <property type="component" value="Unassembled WGS sequence"/>
</dbReference>
<evidence type="ECO:0000256" key="1">
    <source>
        <dbReference type="SAM" id="SignalP"/>
    </source>
</evidence>
<evidence type="ECO:0000313" key="3">
    <source>
        <dbReference type="EnsemblMetazoa" id="CapteP199702"/>
    </source>
</evidence>
<reference evidence="3" key="3">
    <citation type="submission" date="2015-06" db="UniProtKB">
        <authorList>
            <consortium name="EnsemblMetazoa"/>
        </authorList>
    </citation>
    <scope>IDENTIFICATION</scope>
</reference>